<dbReference type="VEuPathDB" id="FungiDB:NECHADRAFT_33434"/>
<proteinExistence type="predicted"/>
<dbReference type="KEGG" id="nhe:NECHADRAFT_33434"/>
<gene>
    <name evidence="1" type="ORF">NECHADRAFT_33434</name>
</gene>
<reference evidence="1 2" key="1">
    <citation type="journal article" date="2009" name="PLoS Genet.">
        <title>The genome of Nectria haematococca: contribution of supernumerary chromosomes to gene expansion.</title>
        <authorList>
            <person name="Coleman J.J."/>
            <person name="Rounsley S.D."/>
            <person name="Rodriguez-Carres M."/>
            <person name="Kuo A."/>
            <person name="Wasmann C.C."/>
            <person name="Grimwood J."/>
            <person name="Schmutz J."/>
            <person name="Taga M."/>
            <person name="White G.J."/>
            <person name="Zhou S."/>
            <person name="Schwartz D.C."/>
            <person name="Freitag M."/>
            <person name="Ma L.J."/>
            <person name="Danchin E.G."/>
            <person name="Henrissat B."/>
            <person name="Coutinho P.M."/>
            <person name="Nelson D.R."/>
            <person name="Straney D."/>
            <person name="Napoli C.A."/>
            <person name="Barker B.M."/>
            <person name="Gribskov M."/>
            <person name="Rep M."/>
            <person name="Kroken S."/>
            <person name="Molnar I."/>
            <person name="Rensing C."/>
            <person name="Kennell J.C."/>
            <person name="Zamora J."/>
            <person name="Farman M.L."/>
            <person name="Selker E.U."/>
            <person name="Salamov A."/>
            <person name="Shapiro H."/>
            <person name="Pangilinan J."/>
            <person name="Lindquist E."/>
            <person name="Lamers C."/>
            <person name="Grigoriev I.V."/>
            <person name="Geiser D.M."/>
            <person name="Covert S.F."/>
            <person name="Temporini E."/>
            <person name="Vanetten H.D."/>
        </authorList>
    </citation>
    <scope>NUCLEOTIDE SEQUENCE [LARGE SCALE GENOMIC DNA]</scope>
    <source>
        <strain evidence="2">ATCC MYA-4622 / CBS 123669 / FGSC 9596 / NRRL 45880 / 77-13-4</strain>
    </source>
</reference>
<dbReference type="OMA" id="YRVECHA"/>
<dbReference type="AlphaFoldDB" id="C7Z647"/>
<feature type="non-terminal residue" evidence="1">
    <location>
        <position position="1"/>
    </location>
</feature>
<evidence type="ECO:0000313" key="1">
    <source>
        <dbReference type="EMBL" id="EEU40635.1"/>
    </source>
</evidence>
<feature type="non-terminal residue" evidence="1">
    <location>
        <position position="205"/>
    </location>
</feature>
<dbReference type="InParanoid" id="C7Z647"/>
<dbReference type="STRING" id="660122.C7Z647"/>
<organism evidence="1 2">
    <name type="scientific">Fusarium vanettenii (strain ATCC MYA-4622 / CBS 123669 / FGSC 9596 / NRRL 45880 / 77-13-4)</name>
    <name type="common">Fusarium solani subsp. pisi</name>
    <dbReference type="NCBI Taxonomy" id="660122"/>
    <lineage>
        <taxon>Eukaryota</taxon>
        <taxon>Fungi</taxon>
        <taxon>Dikarya</taxon>
        <taxon>Ascomycota</taxon>
        <taxon>Pezizomycotina</taxon>
        <taxon>Sordariomycetes</taxon>
        <taxon>Hypocreomycetidae</taxon>
        <taxon>Hypocreales</taxon>
        <taxon>Nectriaceae</taxon>
        <taxon>Fusarium</taxon>
        <taxon>Fusarium solani species complex</taxon>
        <taxon>Fusarium vanettenii</taxon>
    </lineage>
</organism>
<evidence type="ECO:0000313" key="2">
    <source>
        <dbReference type="Proteomes" id="UP000005206"/>
    </source>
</evidence>
<dbReference type="Proteomes" id="UP000005206">
    <property type="component" value="Chromosome 2"/>
</dbReference>
<dbReference type="eggNOG" id="ENOG502SNQW">
    <property type="taxonomic scope" value="Eukaryota"/>
</dbReference>
<accession>C7Z647</accession>
<dbReference type="EMBL" id="GG698910">
    <property type="protein sequence ID" value="EEU40635.1"/>
    <property type="molecule type" value="Genomic_DNA"/>
</dbReference>
<dbReference type="HOGENOM" id="CLU_085420_0_0_1"/>
<sequence>MRYEDWDVLLFPRDCGIPFREFGVTCEVVQDTEFAHIHGICGLPTVNCFVPSLAPGTPFQISIHSWNTPTISQFTKSYSKHVNDVKFETRLFVDGRLVASTSLNRQCDWPHVIANGYVSEPLKFPVFQQEILQQRQRNVGDALGRIRLVISEGFPRDSLTVPMERVNNIVVFSFQHAPQEVLEGAGIAWPNLSMWQRSPNTSSMS</sequence>
<dbReference type="RefSeq" id="XP_003046348.1">
    <property type="nucleotide sequence ID" value="XM_003046302.1"/>
</dbReference>
<keyword evidence="2" id="KW-1185">Reference proteome</keyword>
<protein>
    <submittedName>
        <fullName evidence="1">Uncharacterized protein</fullName>
    </submittedName>
</protein>
<name>C7Z647_FUSV7</name>
<dbReference type="GeneID" id="9667908"/>
<dbReference type="OrthoDB" id="5417628at2759"/>